<keyword evidence="1" id="KW-0472">Membrane</keyword>
<reference evidence="2" key="1">
    <citation type="submission" date="2014-12" db="EMBL/GenBank/DDBJ databases">
        <title>Insight into the proteome of Arion vulgaris.</title>
        <authorList>
            <person name="Aradska J."/>
            <person name="Bulat T."/>
            <person name="Smidak R."/>
            <person name="Sarate P."/>
            <person name="Gangsoo J."/>
            <person name="Sialana F."/>
            <person name="Bilban M."/>
            <person name="Lubec G."/>
        </authorList>
    </citation>
    <scope>NUCLEOTIDE SEQUENCE</scope>
    <source>
        <tissue evidence="2">Skin</tissue>
    </source>
</reference>
<dbReference type="AlphaFoldDB" id="A0A0B6YZL2"/>
<evidence type="ECO:0000256" key="1">
    <source>
        <dbReference type="SAM" id="Phobius"/>
    </source>
</evidence>
<gene>
    <name evidence="2" type="primary">ORF41414</name>
</gene>
<feature type="non-terminal residue" evidence="2">
    <location>
        <position position="75"/>
    </location>
</feature>
<keyword evidence="1" id="KW-1133">Transmembrane helix</keyword>
<protein>
    <submittedName>
        <fullName evidence="2">Uncharacterized protein</fullName>
    </submittedName>
</protein>
<accession>A0A0B6YZL2</accession>
<organism evidence="2">
    <name type="scientific">Arion vulgaris</name>
    <dbReference type="NCBI Taxonomy" id="1028688"/>
    <lineage>
        <taxon>Eukaryota</taxon>
        <taxon>Metazoa</taxon>
        <taxon>Spiralia</taxon>
        <taxon>Lophotrochozoa</taxon>
        <taxon>Mollusca</taxon>
        <taxon>Gastropoda</taxon>
        <taxon>Heterobranchia</taxon>
        <taxon>Euthyneura</taxon>
        <taxon>Panpulmonata</taxon>
        <taxon>Eupulmonata</taxon>
        <taxon>Stylommatophora</taxon>
        <taxon>Helicina</taxon>
        <taxon>Arionoidea</taxon>
        <taxon>Arionidae</taxon>
        <taxon>Arion</taxon>
    </lineage>
</organism>
<proteinExistence type="predicted"/>
<keyword evidence="1" id="KW-0812">Transmembrane</keyword>
<feature type="transmembrane region" description="Helical" evidence="1">
    <location>
        <begin position="6"/>
        <end position="28"/>
    </location>
</feature>
<evidence type="ECO:0000313" key="2">
    <source>
        <dbReference type="EMBL" id="CEK61136.1"/>
    </source>
</evidence>
<name>A0A0B6YZL2_9EUPU</name>
<sequence length="75" mass="8570">MIRCFYIINFSLNIAMCLFFLVIFSFVINAKSQRFQHNSGRKGKITSNNGQMRRGSILDGRVRPVKQLTMSAVPT</sequence>
<dbReference type="EMBL" id="HACG01014271">
    <property type="protein sequence ID" value="CEK61136.1"/>
    <property type="molecule type" value="Transcribed_RNA"/>
</dbReference>